<reference evidence="4 5" key="1">
    <citation type="journal article" date="2012" name="J. Bacteriol.">
        <title>Draft genome of Streptomyces tsukubaensis NRRL 18488, the producer of the clinically important immunosuppressant tacrolimus (FK506).</title>
        <authorList>
            <person name="Barreiro C."/>
            <person name="Prieto C."/>
            <person name="Sola-Landa A."/>
            <person name="Solera E."/>
            <person name="Martinez-Castro M."/>
            <person name="Perez-Redondo R."/>
            <person name="Garcia-Estrada C."/>
            <person name="Aparicio J.F."/>
            <person name="Fernandez-Martinez L.T."/>
            <person name="Santos-Aberturas J."/>
            <person name="Salehi-Najafabadi Z."/>
            <person name="Rodriguez-Garcia A."/>
            <person name="Tauch A."/>
            <person name="Martin J.F."/>
        </authorList>
    </citation>
    <scope>NUCLEOTIDE SEQUENCE [LARGE SCALE GENOMIC DNA]</scope>
    <source>
        <strain evidence="5">DSM 42081 / NBRC 108919 / NRRL 18488 / 9993</strain>
    </source>
</reference>
<dbReference type="InterPro" id="IPR050267">
    <property type="entry name" value="Anti-sigma-factor_SerPK"/>
</dbReference>
<dbReference type="GO" id="GO:0004674">
    <property type="term" value="F:protein serine/threonine kinase activity"/>
    <property type="evidence" value="ECO:0007669"/>
    <property type="project" value="UniProtKB-KW"/>
</dbReference>
<dbReference type="Gene3D" id="3.30.565.10">
    <property type="entry name" value="Histidine kinase-like ATPase, C-terminal domain"/>
    <property type="match status" value="1"/>
</dbReference>
<dbReference type="GO" id="GO:0005524">
    <property type="term" value="F:ATP binding"/>
    <property type="evidence" value="ECO:0007669"/>
    <property type="project" value="UniProtKB-KW"/>
</dbReference>
<gene>
    <name evidence="4" type="ORF">STSU_002470</name>
</gene>
<feature type="domain" description="Histidine kinase/HSP90-like ATPase" evidence="3">
    <location>
        <begin position="8"/>
        <end position="119"/>
    </location>
</feature>
<keyword evidence="4" id="KW-0547">Nucleotide-binding</keyword>
<dbReference type="PANTHER" id="PTHR35526:SF3">
    <property type="entry name" value="ANTI-SIGMA-F FACTOR RSBW"/>
    <property type="match status" value="1"/>
</dbReference>
<proteinExistence type="predicted"/>
<dbReference type="Proteomes" id="UP000005940">
    <property type="component" value="Chromosome"/>
</dbReference>
<name>A0A7G3UPN3_STRT9</name>
<keyword evidence="5" id="KW-1185">Reference proteome</keyword>
<dbReference type="InterPro" id="IPR003594">
    <property type="entry name" value="HATPase_dom"/>
</dbReference>
<evidence type="ECO:0000259" key="3">
    <source>
        <dbReference type="Pfam" id="PF13581"/>
    </source>
</evidence>
<evidence type="ECO:0000256" key="2">
    <source>
        <dbReference type="SAM" id="MobiDB-lite"/>
    </source>
</evidence>
<evidence type="ECO:0000256" key="1">
    <source>
        <dbReference type="ARBA" id="ARBA00022527"/>
    </source>
</evidence>
<dbReference type="InterPro" id="IPR036890">
    <property type="entry name" value="HATPase_C_sf"/>
</dbReference>
<dbReference type="EMBL" id="CP029159">
    <property type="protein sequence ID" value="QKM71325.1"/>
    <property type="molecule type" value="Genomic_DNA"/>
</dbReference>
<accession>A0A7G3UPN3</accession>
<keyword evidence="4" id="KW-0067">ATP-binding</keyword>
<sequence length="163" mass="17615">MLKKRFPGRAEQVGRARDWTRGELQGEPFLDDALFIVGELSANAVIHTASGLASGEFCLEFGVSERVFTLSVVDEGGTDGTPRWKGYDGEAENGRGLEIVLGLVGRVVIHRASAGLRVAVDFQRASDSPEPGPERGPETPNPLRSAVRWLGSACASLFRPRPR</sequence>
<protein>
    <submittedName>
        <fullName evidence="4">ATP-binding protein</fullName>
    </submittedName>
</protein>
<dbReference type="PANTHER" id="PTHR35526">
    <property type="entry name" value="ANTI-SIGMA-F FACTOR RSBW-RELATED"/>
    <property type="match status" value="1"/>
</dbReference>
<evidence type="ECO:0000313" key="5">
    <source>
        <dbReference type="Proteomes" id="UP000005940"/>
    </source>
</evidence>
<keyword evidence="1" id="KW-0808">Transferase</keyword>
<feature type="region of interest" description="Disordered" evidence="2">
    <location>
        <begin position="124"/>
        <end position="144"/>
    </location>
</feature>
<dbReference type="Pfam" id="PF13581">
    <property type="entry name" value="HATPase_c_2"/>
    <property type="match status" value="1"/>
</dbReference>
<organism evidence="4 5">
    <name type="scientific">Streptomyces tsukubensis (strain DSM 42081 / NBRC 108919 / NRRL 18488 / 9993)</name>
    <dbReference type="NCBI Taxonomy" id="1114943"/>
    <lineage>
        <taxon>Bacteria</taxon>
        <taxon>Bacillati</taxon>
        <taxon>Actinomycetota</taxon>
        <taxon>Actinomycetes</taxon>
        <taxon>Kitasatosporales</taxon>
        <taxon>Streptomycetaceae</taxon>
        <taxon>Streptomyces</taxon>
    </lineage>
</organism>
<keyword evidence="1" id="KW-0723">Serine/threonine-protein kinase</keyword>
<dbReference type="CDD" id="cd16936">
    <property type="entry name" value="HATPase_RsbW-like"/>
    <property type="match status" value="1"/>
</dbReference>
<dbReference type="AlphaFoldDB" id="A0A7G3UPN3"/>
<keyword evidence="1" id="KW-0418">Kinase</keyword>
<evidence type="ECO:0000313" key="4">
    <source>
        <dbReference type="EMBL" id="QKM71325.1"/>
    </source>
</evidence>